<feature type="binding site" evidence="7">
    <location>
        <position position="395"/>
    </location>
    <ligand>
        <name>meso-2,6-diaminopimelate</name>
        <dbReference type="ChEBI" id="CHEBI:57791"/>
    </ligand>
</feature>
<dbReference type="InterPro" id="IPR005761">
    <property type="entry name" value="UDP-N-AcMur-Glu-dNH2Pim_ligase"/>
</dbReference>
<dbReference type="Gene3D" id="3.40.1190.10">
    <property type="entry name" value="Mur-like, catalytic domain"/>
    <property type="match status" value="1"/>
</dbReference>
<proteinExistence type="inferred from homology"/>
<dbReference type="EMBL" id="JALJYF010000001">
    <property type="protein sequence ID" value="MCP1726101.1"/>
    <property type="molecule type" value="Genomic_DNA"/>
</dbReference>
<dbReference type="InterPro" id="IPR036565">
    <property type="entry name" value="Mur-like_cat_sf"/>
</dbReference>
<dbReference type="Gene3D" id="3.40.1390.10">
    <property type="entry name" value="MurE/MurF, N-terminal domain"/>
    <property type="match status" value="1"/>
</dbReference>
<evidence type="ECO:0000256" key="1">
    <source>
        <dbReference type="ARBA" id="ARBA00005898"/>
    </source>
</evidence>
<evidence type="ECO:0000256" key="6">
    <source>
        <dbReference type="ARBA" id="ARBA00023316"/>
    </source>
</evidence>
<evidence type="ECO:0000313" key="12">
    <source>
        <dbReference type="EMBL" id="MCP1726101.1"/>
    </source>
</evidence>
<evidence type="ECO:0000256" key="5">
    <source>
        <dbReference type="ARBA" id="ARBA00023306"/>
    </source>
</evidence>
<organism evidence="12 13">
    <name type="scientific">Natronospira proteinivora</name>
    <dbReference type="NCBI Taxonomy" id="1807133"/>
    <lineage>
        <taxon>Bacteria</taxon>
        <taxon>Pseudomonadati</taxon>
        <taxon>Pseudomonadota</taxon>
        <taxon>Gammaproteobacteria</taxon>
        <taxon>Natronospirales</taxon>
        <taxon>Natronospiraceae</taxon>
        <taxon>Natronospira</taxon>
    </lineage>
</organism>
<dbReference type="SUPFAM" id="SSF53623">
    <property type="entry name" value="MurD-like peptide ligases, catalytic domain"/>
    <property type="match status" value="1"/>
</dbReference>
<comment type="similarity">
    <text evidence="1 7">Belongs to the MurCDEF family. MurE subfamily.</text>
</comment>
<dbReference type="RefSeq" id="WP_253443839.1">
    <property type="nucleotide sequence ID" value="NZ_JALJYF010000001.1"/>
</dbReference>
<feature type="short sequence motif" description="Meso-diaminopimelate recognition motif" evidence="7">
    <location>
        <begin position="419"/>
        <end position="422"/>
    </location>
</feature>
<reference evidence="12 13" key="1">
    <citation type="submission" date="2022-03" db="EMBL/GenBank/DDBJ databases">
        <title>Genomic Encyclopedia of Type Strains, Phase III (KMG-III): the genomes of soil and plant-associated and newly described type strains.</title>
        <authorList>
            <person name="Whitman W."/>
        </authorList>
    </citation>
    <scope>NUCLEOTIDE SEQUENCE [LARGE SCALE GENOMIC DNA]</scope>
    <source>
        <strain evidence="12 13">BSker1</strain>
    </source>
</reference>
<evidence type="ECO:0000256" key="4">
    <source>
        <dbReference type="ARBA" id="ARBA00022984"/>
    </source>
</evidence>
<feature type="binding site" evidence="7">
    <location>
        <begin position="419"/>
        <end position="422"/>
    </location>
    <ligand>
        <name>meso-2,6-diaminopimelate</name>
        <dbReference type="ChEBI" id="CHEBI:57791"/>
    </ligand>
</feature>
<feature type="binding site" evidence="7">
    <location>
        <position position="468"/>
    </location>
    <ligand>
        <name>meso-2,6-diaminopimelate</name>
        <dbReference type="ChEBI" id="CHEBI:57791"/>
    </ligand>
</feature>
<sequence>MMTAEQLKPLSLSMLLDGIAPMSEDEDLVPEHLSLDSRQIAEGGLFLACRGSGGHHGLDHVEQAVAQGAVALFWEPAADRKPPALDIPVIAVPELSRQAGRIAARFYGDPSRHLRVIGVTGTNGKTSIAHVLASALDAEGRGAGLAGTLGVGRPGQLAPVRHTTADAVTLQAQLADLQQSGARYAAIEVSSHGLAQHRVSAVRFRGAVFSNLSHDHLDYHGSESAYAHAKRRLFEHPELQWAVINADDYWGEHMAGALERSVRALWISEQPLAGQSGDALRHQPVLGSDGMTLSISGALGEATIHSKWLGRFNGFNLAAAFAALRLEGLSCKAAVQALASVPPVPGRMERFGGGRRPMVVVDYAHTPDALSQALQSLREHTRGRLWCLFGCGGERDQAKRPLMGRIAVRLADEVIITDDNPRGEPGEQIVADILRGAGRDARVCRNRAEAMEQAVTRARPGDVILVAGKGHEEEQLVADQRIRFSDRDWARHLVGPGNGEEGA</sequence>
<keyword evidence="13" id="KW-1185">Reference proteome</keyword>
<feature type="binding site" evidence="7">
    <location>
        <position position="37"/>
    </location>
    <ligand>
        <name>UDP-N-acetyl-alpha-D-muramoyl-L-alanyl-D-glutamate</name>
        <dbReference type="ChEBI" id="CHEBI:83900"/>
    </ligand>
</feature>
<evidence type="ECO:0000259" key="10">
    <source>
        <dbReference type="Pfam" id="PF02875"/>
    </source>
</evidence>
<dbReference type="Pfam" id="PF01225">
    <property type="entry name" value="Mur_ligase"/>
    <property type="match status" value="1"/>
</dbReference>
<evidence type="ECO:0000256" key="2">
    <source>
        <dbReference type="ARBA" id="ARBA00022618"/>
    </source>
</evidence>
<dbReference type="Pfam" id="PF02875">
    <property type="entry name" value="Mur_ligase_C"/>
    <property type="match status" value="1"/>
</dbReference>
<comment type="function">
    <text evidence="7">Catalyzes the addition of meso-diaminopimelic acid to the nucleotide precursor UDP-N-acetylmuramoyl-L-alanyl-D-glutamate (UMAG) in the biosynthesis of bacterial cell-wall peptidoglycan.</text>
</comment>
<feature type="binding site" evidence="7">
    <location>
        <position position="198"/>
    </location>
    <ligand>
        <name>UDP-N-acetyl-alpha-D-muramoyl-L-alanyl-D-glutamate</name>
        <dbReference type="ChEBI" id="CHEBI:83900"/>
    </ligand>
</feature>
<comment type="PTM">
    <text evidence="7">Carboxylation is probably crucial for Mg(2+) binding and, consequently, for the gamma-phosphate positioning of ATP.</text>
</comment>
<dbReference type="Gene3D" id="3.90.190.20">
    <property type="entry name" value="Mur ligase, C-terminal domain"/>
    <property type="match status" value="1"/>
</dbReference>
<dbReference type="NCBIfam" id="TIGR01085">
    <property type="entry name" value="murE"/>
    <property type="match status" value="1"/>
</dbReference>
<feature type="binding site" evidence="7">
    <location>
        <begin position="121"/>
        <end position="127"/>
    </location>
    <ligand>
        <name>ATP</name>
        <dbReference type="ChEBI" id="CHEBI:30616"/>
    </ligand>
</feature>
<keyword evidence="7" id="KW-0067">ATP-binding</keyword>
<comment type="caution">
    <text evidence="7">Lacks conserved residue(s) required for the propagation of feature annotation.</text>
</comment>
<evidence type="ECO:0000256" key="8">
    <source>
        <dbReference type="RuleBase" id="RU004135"/>
    </source>
</evidence>
<keyword evidence="5 7" id="KW-0131">Cell cycle</keyword>
<protein>
    <recommendedName>
        <fullName evidence="7">UDP-N-acetylmuramoyl-L-alanyl-D-glutamate--2,6-diaminopimelate ligase</fullName>
        <ecNumber evidence="7">6.3.2.13</ecNumber>
    </recommendedName>
    <alternativeName>
        <fullName evidence="7">Meso-A2pm-adding enzyme</fullName>
    </alternativeName>
    <alternativeName>
        <fullName evidence="7">Meso-diaminopimelate-adding enzyme</fullName>
    </alternativeName>
    <alternativeName>
        <fullName evidence="7">UDP-MurNAc-L-Ala-D-Glu:meso-diaminopimelate ligase</fullName>
    </alternativeName>
    <alternativeName>
        <fullName evidence="7">UDP-MurNAc-tripeptide synthetase</fullName>
    </alternativeName>
    <alternativeName>
        <fullName evidence="7">UDP-N-acetylmuramyl-tripeptide synthetase</fullName>
    </alternativeName>
</protein>
<feature type="binding site" evidence="7">
    <location>
        <position position="35"/>
    </location>
    <ligand>
        <name>UDP-N-acetyl-alpha-D-muramoyl-L-alanyl-D-glutamate</name>
        <dbReference type="ChEBI" id="CHEBI:83900"/>
    </ligand>
</feature>
<feature type="modified residue" description="N6-carboxylysine" evidence="7">
    <location>
        <position position="230"/>
    </location>
</feature>
<feature type="binding site" evidence="7">
    <location>
        <position position="190"/>
    </location>
    <ligand>
        <name>UDP-N-acetyl-alpha-D-muramoyl-L-alanyl-D-glutamate</name>
        <dbReference type="ChEBI" id="CHEBI:83900"/>
    </ligand>
</feature>
<keyword evidence="4 7" id="KW-0573">Peptidoglycan synthesis</keyword>
<dbReference type="HAMAP" id="MF_00208">
    <property type="entry name" value="MurE"/>
    <property type="match status" value="1"/>
</dbReference>
<dbReference type="PANTHER" id="PTHR23135">
    <property type="entry name" value="MUR LIGASE FAMILY MEMBER"/>
    <property type="match status" value="1"/>
</dbReference>
<dbReference type="InterPro" id="IPR000713">
    <property type="entry name" value="Mur_ligase_N"/>
</dbReference>
<comment type="subcellular location">
    <subcellularLocation>
        <location evidence="7 8">Cytoplasm</location>
    </subcellularLocation>
</comment>
<keyword evidence="2 7" id="KW-0132">Cell division</keyword>
<keyword evidence="7" id="KW-0963">Cytoplasm</keyword>
<feature type="binding site" evidence="7">
    <location>
        <position position="472"/>
    </location>
    <ligand>
        <name>meso-2,6-diaminopimelate</name>
        <dbReference type="ChEBI" id="CHEBI:57791"/>
    </ligand>
</feature>
<dbReference type="EC" id="6.3.2.13" evidence="7"/>
<dbReference type="InterPro" id="IPR004101">
    <property type="entry name" value="Mur_ligase_C"/>
</dbReference>
<evidence type="ECO:0000259" key="9">
    <source>
        <dbReference type="Pfam" id="PF01225"/>
    </source>
</evidence>
<dbReference type="InterPro" id="IPR035911">
    <property type="entry name" value="MurE/MurF_N"/>
</dbReference>
<evidence type="ECO:0000313" key="13">
    <source>
        <dbReference type="Proteomes" id="UP001523550"/>
    </source>
</evidence>
<dbReference type="Proteomes" id="UP001523550">
    <property type="component" value="Unassembled WGS sequence"/>
</dbReference>
<feature type="binding site" evidence="7">
    <location>
        <position position="196"/>
    </location>
    <ligand>
        <name>UDP-N-acetyl-alpha-D-muramoyl-L-alanyl-D-glutamate</name>
        <dbReference type="ChEBI" id="CHEBI:83900"/>
    </ligand>
</feature>
<comment type="catalytic activity">
    <reaction evidence="7">
        <text>UDP-N-acetyl-alpha-D-muramoyl-L-alanyl-D-glutamate + meso-2,6-diaminopimelate + ATP = UDP-N-acetyl-alpha-D-muramoyl-L-alanyl-gamma-D-glutamyl-meso-2,6-diaminopimelate + ADP + phosphate + H(+)</text>
        <dbReference type="Rhea" id="RHEA:23676"/>
        <dbReference type="ChEBI" id="CHEBI:15378"/>
        <dbReference type="ChEBI" id="CHEBI:30616"/>
        <dbReference type="ChEBI" id="CHEBI:43474"/>
        <dbReference type="ChEBI" id="CHEBI:57791"/>
        <dbReference type="ChEBI" id="CHEBI:83900"/>
        <dbReference type="ChEBI" id="CHEBI:83905"/>
        <dbReference type="ChEBI" id="CHEBI:456216"/>
        <dbReference type="EC" id="6.3.2.13"/>
    </reaction>
</comment>
<gene>
    <name evidence="7" type="primary">murE</name>
    <name evidence="12" type="ORF">J2T60_000066</name>
</gene>
<dbReference type="NCBIfam" id="NF001126">
    <property type="entry name" value="PRK00139.1-4"/>
    <property type="match status" value="1"/>
</dbReference>
<dbReference type="SUPFAM" id="SSF63418">
    <property type="entry name" value="MurE/MurF N-terminal domain"/>
    <property type="match status" value="1"/>
</dbReference>
<feature type="domain" description="Mur ligase N-terminal catalytic" evidence="9">
    <location>
        <begin position="33"/>
        <end position="107"/>
    </location>
</feature>
<comment type="pathway">
    <text evidence="7 8">Cell wall biogenesis; peptidoglycan biosynthesis.</text>
</comment>
<feature type="domain" description="Mur ligase C-terminal" evidence="10">
    <location>
        <begin position="346"/>
        <end position="470"/>
    </location>
</feature>
<evidence type="ECO:0000256" key="3">
    <source>
        <dbReference type="ARBA" id="ARBA00022960"/>
    </source>
</evidence>
<keyword evidence="6 7" id="KW-0961">Cell wall biogenesis/degradation</keyword>
<keyword evidence="3 7" id="KW-0133">Cell shape</keyword>
<keyword evidence="7" id="KW-0460">Magnesium</keyword>
<evidence type="ECO:0000259" key="11">
    <source>
        <dbReference type="Pfam" id="PF08245"/>
    </source>
</evidence>
<dbReference type="InterPro" id="IPR013221">
    <property type="entry name" value="Mur_ligase_cen"/>
</dbReference>
<dbReference type="InterPro" id="IPR036615">
    <property type="entry name" value="Mur_ligase_C_dom_sf"/>
</dbReference>
<dbReference type="PANTHER" id="PTHR23135:SF4">
    <property type="entry name" value="UDP-N-ACETYLMURAMOYL-L-ALANYL-D-GLUTAMATE--2,6-DIAMINOPIMELATE LIGASE MURE HOMOLOG, CHLOROPLASTIC"/>
    <property type="match status" value="1"/>
</dbReference>
<comment type="caution">
    <text evidence="12">The sequence shown here is derived from an EMBL/GenBank/DDBJ whole genome shotgun (WGS) entry which is preliminary data.</text>
</comment>
<dbReference type="GO" id="GO:0008765">
    <property type="term" value="F:UDP-N-acetylmuramoylalanyl-D-glutamate-2,6-diaminopimelate ligase activity"/>
    <property type="evidence" value="ECO:0007669"/>
    <property type="project" value="UniProtKB-EC"/>
</dbReference>
<comment type="cofactor">
    <cofactor evidence="7">
        <name>Mg(2+)</name>
        <dbReference type="ChEBI" id="CHEBI:18420"/>
    </cofactor>
</comment>
<keyword evidence="7" id="KW-0547">Nucleotide-binding</keyword>
<evidence type="ECO:0000256" key="7">
    <source>
        <dbReference type="HAMAP-Rule" id="MF_00208"/>
    </source>
</evidence>
<dbReference type="SUPFAM" id="SSF53244">
    <property type="entry name" value="MurD-like peptide ligases, peptide-binding domain"/>
    <property type="match status" value="1"/>
</dbReference>
<feature type="domain" description="Mur ligase central" evidence="11">
    <location>
        <begin position="119"/>
        <end position="323"/>
    </location>
</feature>
<accession>A0ABT1G483</accession>
<feature type="binding site" evidence="7">
    <location>
        <begin position="163"/>
        <end position="164"/>
    </location>
    <ligand>
        <name>UDP-N-acetyl-alpha-D-muramoyl-L-alanyl-D-glutamate</name>
        <dbReference type="ChEBI" id="CHEBI:83900"/>
    </ligand>
</feature>
<keyword evidence="7 12" id="KW-0436">Ligase</keyword>
<name>A0ABT1G483_9GAMM</name>
<dbReference type="Pfam" id="PF08245">
    <property type="entry name" value="Mur_ligase_M"/>
    <property type="match status" value="1"/>
</dbReference>